<evidence type="ECO:0000256" key="1">
    <source>
        <dbReference type="ARBA" id="ARBA00023118"/>
    </source>
</evidence>
<dbReference type="InterPro" id="IPR021124">
    <property type="entry name" value="CRISPR-assoc_prot_Cas5"/>
</dbReference>
<dbReference type="CDD" id="cd09756">
    <property type="entry name" value="Cas5_I-E"/>
    <property type="match status" value="1"/>
</dbReference>
<dbReference type="GO" id="GO:0003723">
    <property type="term" value="F:RNA binding"/>
    <property type="evidence" value="ECO:0007669"/>
    <property type="project" value="InterPro"/>
</dbReference>
<keyword evidence="1" id="KW-0051">Antiviral defense</keyword>
<dbReference type="OrthoDB" id="3189549at2"/>
<dbReference type="NCBIfam" id="TIGR02593">
    <property type="entry name" value="CRISPR_cas5"/>
    <property type="match status" value="1"/>
</dbReference>
<dbReference type="Gene3D" id="3.30.70.2660">
    <property type="match status" value="1"/>
</dbReference>
<organism evidence="2 3">
    <name type="scientific">Rothia nasimurium</name>
    <dbReference type="NCBI Taxonomy" id="85336"/>
    <lineage>
        <taxon>Bacteria</taxon>
        <taxon>Bacillati</taxon>
        <taxon>Actinomycetota</taxon>
        <taxon>Actinomycetes</taxon>
        <taxon>Micrococcales</taxon>
        <taxon>Micrococcaceae</taxon>
        <taxon>Rothia</taxon>
    </lineage>
</organism>
<dbReference type="AlphaFoldDB" id="A0A4Y9F2U8"/>
<accession>A0A4Y9F2U8</accession>
<sequence length="230" mass="25668">MKTLVLKLRGPLQSWGSNSRYRTRATNTVPTKSGVLGLLAAAQGRQRTDNIADLAALEFAVRIDQPGNLERDYQTAREPGAKAPNLSTRYYLSDAVFLAAVSGSDALIETIAEAVQKPAYPLYLGRRNCPANADLFVCVSEDDAETALRKQPWGAASWHKKRRDQKVFLPLIRDARTGEDGDQVRDTPLSYSQENRQYSWRTVYEAEPVVFDNEEGQLMSDPFMEAVRGL</sequence>
<evidence type="ECO:0000313" key="3">
    <source>
        <dbReference type="Proteomes" id="UP000297951"/>
    </source>
</evidence>
<protein>
    <submittedName>
        <fullName evidence="2">Type I-E CRISPR-associated protein Cas5/CasD</fullName>
    </submittedName>
</protein>
<dbReference type="NCBIfam" id="TIGR01868">
    <property type="entry name" value="casD_Cas5e"/>
    <property type="match status" value="1"/>
</dbReference>
<evidence type="ECO:0000313" key="2">
    <source>
        <dbReference type="EMBL" id="TFU22036.1"/>
    </source>
</evidence>
<name>A0A4Y9F2U8_9MICC</name>
<reference evidence="2 3" key="1">
    <citation type="submission" date="2019-03" db="EMBL/GenBank/DDBJ databases">
        <title>Diversity of the mouse oral microbiome.</title>
        <authorList>
            <person name="Joseph S."/>
            <person name="Aduse-Opoku J."/>
            <person name="Curtis M."/>
            <person name="Wade W."/>
            <person name="Hashim A."/>
        </authorList>
    </citation>
    <scope>NUCLEOTIDE SEQUENCE [LARGE SCALE GENOMIC DNA]</scope>
    <source>
        <strain evidence="3">irhom_31</strain>
    </source>
</reference>
<dbReference type="InterPro" id="IPR013422">
    <property type="entry name" value="CRISPR-assoc_prot_Cas5_N"/>
</dbReference>
<dbReference type="Pfam" id="PF09704">
    <property type="entry name" value="Cas_Cas5d"/>
    <property type="match status" value="1"/>
</dbReference>
<comment type="caution">
    <text evidence="2">The sequence shown here is derived from an EMBL/GenBank/DDBJ whole genome shotgun (WGS) entry which is preliminary data.</text>
</comment>
<dbReference type="RefSeq" id="WP_135012906.1">
    <property type="nucleotide sequence ID" value="NZ_JADGLK010000023.1"/>
</dbReference>
<gene>
    <name evidence="2" type="primary">cas5e</name>
    <name evidence="2" type="ORF">E4U03_07340</name>
</gene>
<dbReference type="EMBL" id="SPQC01000023">
    <property type="protein sequence ID" value="TFU22036.1"/>
    <property type="molecule type" value="Genomic_DNA"/>
</dbReference>
<dbReference type="GO" id="GO:0043571">
    <property type="term" value="P:maintenance of CRISPR repeat elements"/>
    <property type="evidence" value="ECO:0007669"/>
    <property type="project" value="InterPro"/>
</dbReference>
<dbReference type="Proteomes" id="UP000297951">
    <property type="component" value="Unassembled WGS sequence"/>
</dbReference>
<proteinExistence type="predicted"/>
<dbReference type="InterPro" id="IPR010147">
    <property type="entry name" value="CRISPR-assoc_prot_CasD"/>
</dbReference>
<dbReference type="GO" id="GO:0051607">
    <property type="term" value="P:defense response to virus"/>
    <property type="evidence" value="ECO:0007669"/>
    <property type="project" value="UniProtKB-KW"/>
</dbReference>